<comment type="caution">
    <text evidence="1">The sequence shown here is derived from an EMBL/GenBank/DDBJ whole genome shotgun (WGS) entry which is preliminary data.</text>
</comment>
<dbReference type="AlphaFoldDB" id="A0A417YBK3"/>
<evidence type="ECO:0000313" key="1">
    <source>
        <dbReference type="EMBL" id="RHW29985.1"/>
    </source>
</evidence>
<sequence length="60" mass="7019">MSHDRSSRWLKHLLQFQFIIYVEVITGVGKELVLVSDHREVLFSAGKMDLRFSIVFINLV</sequence>
<name>A0A417YBK3_9BACI</name>
<gene>
    <name evidence="1" type="ORF">D1B32_19205</name>
</gene>
<keyword evidence="2" id="KW-1185">Reference proteome</keyword>
<protein>
    <submittedName>
        <fullName evidence="1">Uncharacterized protein</fullName>
    </submittedName>
</protein>
<proteinExistence type="predicted"/>
<reference evidence="1 2" key="1">
    <citation type="journal article" date="2007" name="Int. J. Syst. Evol. Microbiol.">
        <title>Oceanobacillus profundus sp. nov., isolated from a deep-sea sediment core.</title>
        <authorList>
            <person name="Kim Y.G."/>
            <person name="Choi D.H."/>
            <person name="Hyun S."/>
            <person name="Cho B.C."/>
        </authorList>
    </citation>
    <scope>NUCLEOTIDE SEQUENCE [LARGE SCALE GENOMIC DNA]</scope>
    <source>
        <strain evidence="1 2">DSM 18246</strain>
    </source>
</reference>
<organism evidence="1 2">
    <name type="scientific">Oceanobacillus profundus</name>
    <dbReference type="NCBI Taxonomy" id="372463"/>
    <lineage>
        <taxon>Bacteria</taxon>
        <taxon>Bacillati</taxon>
        <taxon>Bacillota</taxon>
        <taxon>Bacilli</taxon>
        <taxon>Bacillales</taxon>
        <taxon>Bacillaceae</taxon>
        <taxon>Oceanobacillus</taxon>
    </lineage>
</organism>
<dbReference type="EMBL" id="QWEH01000017">
    <property type="protein sequence ID" value="RHW29985.1"/>
    <property type="molecule type" value="Genomic_DNA"/>
</dbReference>
<accession>A0A417YBK3</accession>
<dbReference type="Proteomes" id="UP000285456">
    <property type="component" value="Unassembled WGS sequence"/>
</dbReference>
<evidence type="ECO:0000313" key="2">
    <source>
        <dbReference type="Proteomes" id="UP000285456"/>
    </source>
</evidence>